<dbReference type="Gene3D" id="1.10.1280.10">
    <property type="entry name" value="Di-copper center containing domain from catechol oxidase"/>
    <property type="match status" value="1"/>
</dbReference>
<dbReference type="PANTHER" id="PTHR11474:SF116">
    <property type="entry name" value="TYROSINASE"/>
    <property type="match status" value="1"/>
</dbReference>
<evidence type="ECO:0000256" key="2">
    <source>
        <dbReference type="SAM" id="SignalP"/>
    </source>
</evidence>
<organism evidence="5 6">
    <name type="scientific">Sporormia fimetaria CBS 119925</name>
    <dbReference type="NCBI Taxonomy" id="1340428"/>
    <lineage>
        <taxon>Eukaryota</taxon>
        <taxon>Fungi</taxon>
        <taxon>Dikarya</taxon>
        <taxon>Ascomycota</taxon>
        <taxon>Pezizomycotina</taxon>
        <taxon>Dothideomycetes</taxon>
        <taxon>Pleosporomycetidae</taxon>
        <taxon>Pleosporales</taxon>
        <taxon>Sporormiaceae</taxon>
        <taxon>Sporormia</taxon>
    </lineage>
</organism>
<reference evidence="5" key="1">
    <citation type="journal article" date="2020" name="Stud. Mycol.">
        <title>101 Dothideomycetes genomes: a test case for predicting lifestyles and emergence of pathogens.</title>
        <authorList>
            <person name="Haridas S."/>
            <person name="Albert R."/>
            <person name="Binder M."/>
            <person name="Bloem J."/>
            <person name="Labutti K."/>
            <person name="Salamov A."/>
            <person name="Andreopoulos B."/>
            <person name="Baker S."/>
            <person name="Barry K."/>
            <person name="Bills G."/>
            <person name="Bluhm B."/>
            <person name="Cannon C."/>
            <person name="Castanera R."/>
            <person name="Culley D."/>
            <person name="Daum C."/>
            <person name="Ezra D."/>
            <person name="Gonzalez J."/>
            <person name="Henrissat B."/>
            <person name="Kuo A."/>
            <person name="Liang C."/>
            <person name="Lipzen A."/>
            <person name="Lutzoni F."/>
            <person name="Magnuson J."/>
            <person name="Mondo S."/>
            <person name="Nolan M."/>
            <person name="Ohm R."/>
            <person name="Pangilinan J."/>
            <person name="Park H.-J."/>
            <person name="Ramirez L."/>
            <person name="Alfaro M."/>
            <person name="Sun H."/>
            <person name="Tritt A."/>
            <person name="Yoshinaga Y."/>
            <person name="Zwiers L.-H."/>
            <person name="Turgeon B."/>
            <person name="Goodwin S."/>
            <person name="Spatafora J."/>
            <person name="Crous P."/>
            <person name="Grigoriev I."/>
        </authorList>
    </citation>
    <scope>NUCLEOTIDE SEQUENCE</scope>
    <source>
        <strain evidence="5">CBS 119925</strain>
    </source>
</reference>
<proteinExistence type="predicted"/>
<dbReference type="AlphaFoldDB" id="A0A6A6V089"/>
<protein>
    <submittedName>
        <fullName evidence="5">Di-copper centre-containing protein</fullName>
    </submittedName>
</protein>
<dbReference type="Proteomes" id="UP000799440">
    <property type="component" value="Unassembled WGS sequence"/>
</dbReference>
<dbReference type="Pfam" id="PF00264">
    <property type="entry name" value="Tyrosinase"/>
    <property type="match status" value="1"/>
</dbReference>
<dbReference type="InterPro" id="IPR008922">
    <property type="entry name" value="Di-copper_centre_dom_sf"/>
</dbReference>
<keyword evidence="1" id="KW-0479">Metal-binding</keyword>
<sequence>MKLTTLLVAPLISSVASAPAGGLESDKLSENGLLNLQRYAQQSGYPNPKCTEKNVVRRKEWSRLKKDEKLNYIDAVKCLGKKPSRTPASVAPGAKSRYDDFVTIHILLTQITHGNGNFLSWHRYYLWAFEQTLRNECGYKGYLPYYNWAMWAADPKKSPLLDGSATSISGDGAYVAGRSFNCVPNPGRCFVEVQPGNGGGCVTSGPFKDWKVNLGPIQSLDTTVAPNPQADGLGYNPRCIKRDISTQASLETSDAFVSELIKGSATIANFQDNLQNPQPGRLRIHLAGHNIIQGDAGSDFYNSPSDPYFWFHHAMIDRTWATWQNQDVAGRRYQIAGTLTFLNNPPTRNATLDDVMTMGEWLGFKNITIRDASTTVGGPFCYVYE</sequence>
<feature type="signal peptide" evidence="2">
    <location>
        <begin position="1"/>
        <end position="17"/>
    </location>
</feature>
<dbReference type="EMBL" id="MU006593">
    <property type="protein sequence ID" value="KAF2743855.1"/>
    <property type="molecule type" value="Genomic_DNA"/>
</dbReference>
<dbReference type="SUPFAM" id="SSF48056">
    <property type="entry name" value="Di-copper centre-containing domain"/>
    <property type="match status" value="1"/>
</dbReference>
<dbReference type="GO" id="GO:0046872">
    <property type="term" value="F:metal ion binding"/>
    <property type="evidence" value="ECO:0007669"/>
    <property type="project" value="UniProtKB-KW"/>
</dbReference>
<dbReference type="InterPro" id="IPR002227">
    <property type="entry name" value="Tyrosinase_Cu-bd"/>
</dbReference>
<dbReference type="PROSITE" id="PS00497">
    <property type="entry name" value="TYROSINASE_1"/>
    <property type="match status" value="1"/>
</dbReference>
<dbReference type="PROSITE" id="PS00498">
    <property type="entry name" value="TYROSINASE_2"/>
    <property type="match status" value="1"/>
</dbReference>
<dbReference type="InterPro" id="IPR050316">
    <property type="entry name" value="Tyrosinase/Hemocyanin"/>
</dbReference>
<name>A0A6A6V089_9PLEO</name>
<accession>A0A6A6V089</accession>
<dbReference type="PANTHER" id="PTHR11474">
    <property type="entry name" value="TYROSINASE FAMILY MEMBER"/>
    <property type="match status" value="1"/>
</dbReference>
<dbReference type="PRINTS" id="PR00092">
    <property type="entry name" value="TYROSINASE"/>
</dbReference>
<feature type="domain" description="Tyrosinase copper-binding" evidence="4">
    <location>
        <begin position="306"/>
        <end position="317"/>
    </location>
</feature>
<feature type="domain" description="Tyrosinase copper-binding" evidence="3">
    <location>
        <begin position="113"/>
        <end position="130"/>
    </location>
</feature>
<evidence type="ECO:0000259" key="3">
    <source>
        <dbReference type="PROSITE" id="PS00497"/>
    </source>
</evidence>
<dbReference type="OrthoDB" id="6132182at2759"/>
<evidence type="ECO:0000259" key="4">
    <source>
        <dbReference type="PROSITE" id="PS00498"/>
    </source>
</evidence>
<dbReference type="GO" id="GO:0016491">
    <property type="term" value="F:oxidoreductase activity"/>
    <property type="evidence" value="ECO:0007669"/>
    <property type="project" value="InterPro"/>
</dbReference>
<evidence type="ECO:0000313" key="6">
    <source>
        <dbReference type="Proteomes" id="UP000799440"/>
    </source>
</evidence>
<feature type="chain" id="PRO_5025495150" evidence="2">
    <location>
        <begin position="18"/>
        <end position="385"/>
    </location>
</feature>
<keyword evidence="6" id="KW-1185">Reference proteome</keyword>
<evidence type="ECO:0000256" key="1">
    <source>
        <dbReference type="ARBA" id="ARBA00022723"/>
    </source>
</evidence>
<keyword evidence="2" id="KW-0732">Signal</keyword>
<evidence type="ECO:0000313" key="5">
    <source>
        <dbReference type="EMBL" id="KAF2743855.1"/>
    </source>
</evidence>
<gene>
    <name evidence="5" type="ORF">M011DRAFT_206133</name>
</gene>